<accession>A0ABQ4P7N3</accession>
<dbReference type="RefSeq" id="WP_220744702.1">
    <property type="nucleotide sequence ID" value="NZ_BPEU01000022.1"/>
</dbReference>
<dbReference type="Pfam" id="PF03646">
    <property type="entry name" value="FlaG"/>
    <property type="match status" value="1"/>
</dbReference>
<keyword evidence="1" id="KW-0969">Cilium</keyword>
<organism evidence="1 2">
    <name type="scientific">Shewanella colwelliana</name>
    <name type="common">Alteromonas colwelliana</name>
    <dbReference type="NCBI Taxonomy" id="23"/>
    <lineage>
        <taxon>Bacteria</taxon>
        <taxon>Pseudomonadati</taxon>
        <taxon>Pseudomonadota</taxon>
        <taxon>Gammaproteobacteria</taxon>
        <taxon>Alteromonadales</taxon>
        <taxon>Shewanellaceae</taxon>
        <taxon>Shewanella</taxon>
    </lineage>
</organism>
<name>A0ABQ4P7N3_SHECO</name>
<evidence type="ECO:0000313" key="2">
    <source>
        <dbReference type="Proteomes" id="UP000773469"/>
    </source>
</evidence>
<dbReference type="Gene3D" id="3.30.160.170">
    <property type="entry name" value="FlaG-like"/>
    <property type="match status" value="1"/>
</dbReference>
<dbReference type="InterPro" id="IPR035924">
    <property type="entry name" value="FlaG-like_sf"/>
</dbReference>
<proteinExistence type="predicted"/>
<dbReference type="SUPFAM" id="SSF160214">
    <property type="entry name" value="FlaG-like"/>
    <property type="match status" value="1"/>
</dbReference>
<evidence type="ECO:0000313" key="1">
    <source>
        <dbReference type="EMBL" id="GIU43523.1"/>
    </source>
</evidence>
<dbReference type="PANTHER" id="PTHR37166">
    <property type="entry name" value="PROTEIN FLAG"/>
    <property type="match status" value="1"/>
</dbReference>
<gene>
    <name evidence="1" type="primary">flaG</name>
    <name evidence="1" type="ORF">TUM3794_29400</name>
</gene>
<dbReference type="InterPro" id="IPR005186">
    <property type="entry name" value="FlaG"/>
</dbReference>
<sequence length="132" mass="14318">MDINTVNASSATTAKIDIGFTPVKPGAAKDVELDNRASIKAVEEAEKAQAEQSKPEEQDKQELQNLVDELSDMMSVMRKGLAFKIDEDSGTNIVSVLDIDSGDIIRQIPNEEALKLAQKLSEVTGLLMKTEA</sequence>
<protein>
    <submittedName>
        <fullName evidence="1">Flagella locus protein FlaG</fullName>
    </submittedName>
</protein>
<keyword evidence="1" id="KW-0282">Flagellum</keyword>
<dbReference type="PANTHER" id="PTHR37166:SF1">
    <property type="entry name" value="PROTEIN FLAG"/>
    <property type="match status" value="1"/>
</dbReference>
<reference evidence="1 2" key="1">
    <citation type="submission" date="2021-05" db="EMBL/GenBank/DDBJ databases">
        <title>Molecular characterization for Shewanella algae harboring chromosomal blaOXA-55-like strains isolated from clinical and environment sample.</title>
        <authorList>
            <person name="Ohama Y."/>
            <person name="Aoki K."/>
            <person name="Harada S."/>
            <person name="Moriya K."/>
            <person name="Ishii Y."/>
            <person name="Tateda K."/>
        </authorList>
    </citation>
    <scope>NUCLEOTIDE SEQUENCE [LARGE SCALE GENOMIC DNA]</scope>
    <source>
        <strain evidence="1 2">MBTL60-118</strain>
    </source>
</reference>
<keyword evidence="2" id="KW-1185">Reference proteome</keyword>
<keyword evidence="1" id="KW-0966">Cell projection</keyword>
<comment type="caution">
    <text evidence="1">The sequence shown here is derived from an EMBL/GenBank/DDBJ whole genome shotgun (WGS) entry which is preliminary data.</text>
</comment>
<dbReference type="Proteomes" id="UP000773469">
    <property type="component" value="Unassembled WGS sequence"/>
</dbReference>
<dbReference type="EMBL" id="BPEU01000022">
    <property type="protein sequence ID" value="GIU43523.1"/>
    <property type="molecule type" value="Genomic_DNA"/>
</dbReference>